<evidence type="ECO:0000256" key="1">
    <source>
        <dbReference type="SAM" id="MobiDB-lite"/>
    </source>
</evidence>
<dbReference type="AlphaFoldDB" id="A0A2Z2J6H2"/>
<dbReference type="GO" id="GO:0016020">
    <property type="term" value="C:membrane"/>
    <property type="evidence" value="ECO:0007669"/>
    <property type="project" value="InterPro"/>
</dbReference>
<gene>
    <name evidence="3" type="ORF">CBE89_10320</name>
</gene>
<dbReference type="EMBL" id="CP021252">
    <property type="protein sequence ID" value="ART22474.1"/>
    <property type="molecule type" value="Genomic_DNA"/>
</dbReference>
<dbReference type="Pfam" id="PF05345">
    <property type="entry name" value="He_PIG"/>
    <property type="match status" value="1"/>
</dbReference>
<feature type="domain" description="Long Rib" evidence="2">
    <location>
        <begin position="167"/>
        <end position="262"/>
    </location>
</feature>
<evidence type="ECO:0000259" key="2">
    <source>
        <dbReference type="Pfam" id="PF18957"/>
    </source>
</evidence>
<dbReference type="InterPro" id="IPR013783">
    <property type="entry name" value="Ig-like_fold"/>
</dbReference>
<dbReference type="GO" id="GO:0005509">
    <property type="term" value="F:calcium ion binding"/>
    <property type="evidence" value="ECO:0007669"/>
    <property type="project" value="InterPro"/>
</dbReference>
<dbReference type="Pfam" id="PF18957">
    <property type="entry name" value="RibLong"/>
    <property type="match status" value="2"/>
</dbReference>
<dbReference type="InterPro" id="IPR015919">
    <property type="entry name" value="Cadherin-like_sf"/>
</dbReference>
<evidence type="ECO:0000313" key="4">
    <source>
        <dbReference type="Proteomes" id="UP000250197"/>
    </source>
</evidence>
<dbReference type="Proteomes" id="UP000250197">
    <property type="component" value="Chromosome"/>
</dbReference>
<dbReference type="KEGG" id="cstr:CBE89_10320"/>
<dbReference type="GO" id="GO:0005975">
    <property type="term" value="P:carbohydrate metabolic process"/>
    <property type="evidence" value="ECO:0007669"/>
    <property type="project" value="UniProtKB-ARBA"/>
</dbReference>
<feature type="region of interest" description="Disordered" evidence="1">
    <location>
        <begin position="291"/>
        <end position="317"/>
    </location>
</feature>
<feature type="domain" description="Long Rib" evidence="2">
    <location>
        <begin position="72"/>
        <end position="158"/>
    </location>
</feature>
<feature type="region of interest" description="Disordered" evidence="1">
    <location>
        <begin position="355"/>
        <end position="380"/>
    </location>
</feature>
<dbReference type="Gene3D" id="2.60.40.10">
    <property type="entry name" value="Immunoglobulins"/>
    <property type="match status" value="1"/>
</dbReference>
<dbReference type="InterPro" id="IPR044055">
    <property type="entry name" value="RibLong"/>
</dbReference>
<accession>A0A2Z2J6H2</accession>
<name>A0A2Z2J6H2_CORST</name>
<dbReference type="SUPFAM" id="SSF49313">
    <property type="entry name" value="Cadherin-like"/>
    <property type="match status" value="1"/>
</dbReference>
<proteinExistence type="predicted"/>
<protein>
    <recommendedName>
        <fullName evidence="2">Long Rib domain-containing protein</fullName>
    </recommendedName>
</protein>
<evidence type="ECO:0000313" key="3">
    <source>
        <dbReference type="EMBL" id="ART22474.1"/>
    </source>
</evidence>
<dbReference type="NCBIfam" id="NF038186">
    <property type="entry name" value="YPDG_rpt"/>
    <property type="match status" value="2"/>
</dbReference>
<reference evidence="3 4" key="1">
    <citation type="submission" date="2017-05" db="EMBL/GenBank/DDBJ databases">
        <title>Complete genome sequence of Corynebacterium striatum KC-Na-1 isolated from Neophocaena asiaeorientalis in Korea.</title>
        <authorList>
            <person name="Kim J.H."/>
            <person name="Lee K."/>
        </authorList>
    </citation>
    <scope>NUCLEOTIDE SEQUENCE [LARGE SCALE GENOMIC DNA]</scope>
    <source>
        <strain evidence="3 4">KC-Na-01</strain>
    </source>
</reference>
<sequence>MLPINVVVDNEEADVTVTGLPDGVTYDEATGQISGKPTKAGDYTVTVKATVNGVSSTSEFHIVVKDPQQPLADANNPAYPPVDVAPGSEVKVPQTGDTVLPEGAKFSTTDLNASVDPVTGELTVKVPEDATPGETITIPVTVTYPDGSTDEVEVVVTVVEPASADVTDYKPAYSEPVEVASGETGSAEVRYGSDDAPSGTTYKIPADWAGQGGWNVSIDEATGKLTAIAPKAGTATPDDLELVVPVVITYPDGAVADTIAATFTLDTSSDTPETPDEPSWNDAKAPAGGAVKVPNVGGKVPAGANVDKTTGPGSATLEENGDVIVTIKPDAKPGDTVTVIVRDDSDKEIGHITVTVTEPNTDPGTDPGENPGSSDGSSERCVATGLAVGLPLLLLIPAGLAAQVRIPGLDAMQAQLARQWQEFNIQTQKQLGIFNPEVASQIEQANRQLAAFNAKISPEVRQLGAGVALVAAGLLLGGFVYNACAPGGGSSTGSSAGSSQQ</sequence>
<organism evidence="3 4">
    <name type="scientific">Corynebacterium striatum</name>
    <dbReference type="NCBI Taxonomy" id="43770"/>
    <lineage>
        <taxon>Bacteria</taxon>
        <taxon>Bacillati</taxon>
        <taxon>Actinomycetota</taxon>
        <taxon>Actinomycetes</taxon>
        <taxon>Mycobacteriales</taxon>
        <taxon>Corynebacteriaceae</taxon>
        <taxon>Corynebacterium</taxon>
    </lineage>
</organism>